<evidence type="ECO:0000313" key="2">
    <source>
        <dbReference type="EMBL" id="KOC64195.1"/>
    </source>
</evidence>
<reference evidence="2 3" key="1">
    <citation type="submission" date="2015-07" db="EMBL/GenBank/DDBJ databases">
        <title>The genome of Habropoda laboriosa.</title>
        <authorList>
            <person name="Pan H."/>
            <person name="Kapheim K."/>
        </authorList>
    </citation>
    <scope>NUCLEOTIDE SEQUENCE [LARGE SCALE GENOMIC DNA]</scope>
    <source>
        <strain evidence="2">0110345459</strain>
    </source>
</reference>
<evidence type="ECO:0000256" key="1">
    <source>
        <dbReference type="SAM" id="MobiDB-lite"/>
    </source>
</evidence>
<dbReference type="Proteomes" id="UP000053825">
    <property type="component" value="Unassembled WGS sequence"/>
</dbReference>
<organism evidence="2 3">
    <name type="scientific">Habropoda laboriosa</name>
    <dbReference type="NCBI Taxonomy" id="597456"/>
    <lineage>
        <taxon>Eukaryota</taxon>
        <taxon>Metazoa</taxon>
        <taxon>Ecdysozoa</taxon>
        <taxon>Arthropoda</taxon>
        <taxon>Hexapoda</taxon>
        <taxon>Insecta</taxon>
        <taxon>Pterygota</taxon>
        <taxon>Neoptera</taxon>
        <taxon>Endopterygota</taxon>
        <taxon>Hymenoptera</taxon>
        <taxon>Apocrita</taxon>
        <taxon>Aculeata</taxon>
        <taxon>Apoidea</taxon>
        <taxon>Anthophila</taxon>
        <taxon>Apidae</taxon>
        <taxon>Habropoda</taxon>
    </lineage>
</organism>
<sequence length="62" mass="6975">MRVAGAATYAEGVALVLSELSLTRALARVAQTREQHSCRFSQPRESERVTEKKRQSGWENAR</sequence>
<keyword evidence="3" id="KW-1185">Reference proteome</keyword>
<feature type="region of interest" description="Disordered" evidence="1">
    <location>
        <begin position="33"/>
        <end position="62"/>
    </location>
</feature>
<gene>
    <name evidence="2" type="ORF">WH47_12497</name>
</gene>
<proteinExistence type="predicted"/>
<dbReference type="AlphaFoldDB" id="A0A0L7R014"/>
<evidence type="ECO:0000313" key="3">
    <source>
        <dbReference type="Proteomes" id="UP000053825"/>
    </source>
</evidence>
<dbReference type="EMBL" id="KQ414672">
    <property type="protein sequence ID" value="KOC64195.1"/>
    <property type="molecule type" value="Genomic_DNA"/>
</dbReference>
<protein>
    <submittedName>
        <fullName evidence="2">Uncharacterized protein</fullName>
    </submittedName>
</protein>
<accession>A0A0L7R014</accession>
<name>A0A0L7R014_9HYME</name>